<evidence type="ECO:0000256" key="1">
    <source>
        <dbReference type="ARBA" id="ARBA00022884"/>
    </source>
</evidence>
<dbReference type="Pfam" id="PF00076">
    <property type="entry name" value="RRM_1"/>
    <property type="match status" value="1"/>
</dbReference>
<evidence type="ECO:0000256" key="3">
    <source>
        <dbReference type="SAM" id="MobiDB-lite"/>
    </source>
</evidence>
<keyword evidence="1 2" id="KW-0694">RNA-binding</keyword>
<accession>A0ABQ9Y4T0</accession>
<protein>
    <recommendedName>
        <fullName evidence="4">RRM domain-containing protein</fullName>
    </recommendedName>
</protein>
<gene>
    <name evidence="5" type="ORF">BLNAU_6249</name>
</gene>
<evidence type="ECO:0000313" key="6">
    <source>
        <dbReference type="Proteomes" id="UP001281761"/>
    </source>
</evidence>
<keyword evidence="6" id="KW-1185">Reference proteome</keyword>
<name>A0ABQ9Y4T0_9EUKA</name>
<reference evidence="5 6" key="1">
    <citation type="journal article" date="2022" name="bioRxiv">
        <title>Genomics of Preaxostyla Flagellates Illuminates Evolutionary Transitions and the Path Towards Mitochondrial Loss.</title>
        <authorList>
            <person name="Novak L.V.F."/>
            <person name="Treitli S.C."/>
            <person name="Pyrih J."/>
            <person name="Halakuc P."/>
            <person name="Pipaliya S.V."/>
            <person name="Vacek V."/>
            <person name="Brzon O."/>
            <person name="Soukal P."/>
            <person name="Eme L."/>
            <person name="Dacks J.B."/>
            <person name="Karnkowska A."/>
            <person name="Elias M."/>
            <person name="Hampl V."/>
        </authorList>
    </citation>
    <scope>NUCLEOTIDE SEQUENCE [LARGE SCALE GENOMIC DNA]</scope>
    <source>
        <strain evidence="5">NAU3</strain>
        <tissue evidence="5">Gut</tissue>
    </source>
</reference>
<dbReference type="SMART" id="SM00360">
    <property type="entry name" value="RRM"/>
    <property type="match status" value="1"/>
</dbReference>
<feature type="domain" description="RRM" evidence="4">
    <location>
        <begin position="136"/>
        <end position="209"/>
    </location>
</feature>
<organism evidence="5 6">
    <name type="scientific">Blattamonas nauphoetae</name>
    <dbReference type="NCBI Taxonomy" id="2049346"/>
    <lineage>
        <taxon>Eukaryota</taxon>
        <taxon>Metamonada</taxon>
        <taxon>Preaxostyla</taxon>
        <taxon>Oxymonadida</taxon>
        <taxon>Blattamonas</taxon>
    </lineage>
</organism>
<proteinExistence type="predicted"/>
<evidence type="ECO:0000313" key="5">
    <source>
        <dbReference type="EMBL" id="KAK2958746.1"/>
    </source>
</evidence>
<comment type="caution">
    <text evidence="5">The sequence shown here is derived from an EMBL/GenBank/DDBJ whole genome shotgun (WGS) entry which is preliminary data.</text>
</comment>
<dbReference type="InterPro" id="IPR000504">
    <property type="entry name" value="RRM_dom"/>
</dbReference>
<feature type="region of interest" description="Disordered" evidence="3">
    <location>
        <begin position="207"/>
        <end position="242"/>
    </location>
</feature>
<evidence type="ECO:0000256" key="2">
    <source>
        <dbReference type="PROSITE-ProRule" id="PRU00176"/>
    </source>
</evidence>
<feature type="compositionally biased region" description="Polar residues" evidence="3">
    <location>
        <begin position="231"/>
        <end position="240"/>
    </location>
</feature>
<dbReference type="PROSITE" id="PS50102">
    <property type="entry name" value="RRM"/>
    <property type="match status" value="1"/>
</dbReference>
<dbReference type="Gene3D" id="3.30.70.330">
    <property type="match status" value="1"/>
</dbReference>
<dbReference type="EMBL" id="JARBJD010000035">
    <property type="protein sequence ID" value="KAK2958746.1"/>
    <property type="molecule type" value="Genomic_DNA"/>
</dbReference>
<sequence length="301" mass="33168">MTYSRPTRGPSPAHPHGLTIQCPTPPSTTQDNHHHGFVNLHFELSPSLPCLNVNENASPSPTFSQTPSSIHITPTSSPKSIPFNFSFHNQPIQFPNLSPTSAKPMSFVGTDKPPQKIHIAHLDNFFKLPVSSENTGTLLVKNLPRNTRDDMLYTRFSRYGPVKDISKAPGGDTSRFVSFENLEDAEKARVTENKTLLMNSVISVDFSRKQSSPSPPKFNENPSPVELSRCESGTLNNKSPTIAPREPVKYIPLSNFLPPLSTPTPSRTPHESGTIIRQERQGALQFILSEAPFAAFSSCDL</sequence>
<dbReference type="PANTHER" id="PTHR23189">
    <property type="entry name" value="RNA RECOGNITION MOTIF-CONTAINING"/>
    <property type="match status" value="1"/>
</dbReference>
<dbReference type="SUPFAM" id="SSF54928">
    <property type="entry name" value="RNA-binding domain, RBD"/>
    <property type="match status" value="1"/>
</dbReference>
<dbReference type="InterPro" id="IPR012677">
    <property type="entry name" value="Nucleotide-bd_a/b_plait_sf"/>
</dbReference>
<dbReference type="Proteomes" id="UP001281761">
    <property type="component" value="Unassembled WGS sequence"/>
</dbReference>
<dbReference type="CDD" id="cd00590">
    <property type="entry name" value="RRM_SF"/>
    <property type="match status" value="1"/>
</dbReference>
<dbReference type="InterPro" id="IPR035979">
    <property type="entry name" value="RBD_domain_sf"/>
</dbReference>
<evidence type="ECO:0000259" key="4">
    <source>
        <dbReference type="PROSITE" id="PS50102"/>
    </source>
</evidence>